<comment type="similarity">
    <text evidence="1">Belongs to the TMA16 family.</text>
</comment>
<dbReference type="OMA" id="YVCRNDE"/>
<dbReference type="PANTHER" id="PTHR13349:SF2">
    <property type="entry name" value="TRANSLATION MACHINERY-ASSOCIATED PROTEIN 16"/>
    <property type="match status" value="1"/>
</dbReference>
<accession>G8YAF3</accession>
<dbReference type="Gene3D" id="1.20.1440.170">
    <property type="entry name" value="Translation machinery-associated protein 16-like"/>
    <property type="match status" value="1"/>
</dbReference>
<keyword evidence="5" id="KW-1185">Reference proteome</keyword>
<dbReference type="GO" id="GO:0005634">
    <property type="term" value="C:nucleus"/>
    <property type="evidence" value="ECO:0007669"/>
    <property type="project" value="TreeGrafter"/>
</dbReference>
<dbReference type="InParanoid" id="G8YAF3"/>
<dbReference type="InterPro" id="IPR021346">
    <property type="entry name" value="Tma16"/>
</dbReference>
<dbReference type="STRING" id="559304.G8YAF3"/>
<dbReference type="Proteomes" id="UP000005222">
    <property type="component" value="Chromosome L"/>
</dbReference>
<dbReference type="InterPro" id="IPR038356">
    <property type="entry name" value="Tma16_sf"/>
</dbReference>
<dbReference type="EMBL" id="FO082048">
    <property type="protein sequence ID" value="CCE84567.1"/>
    <property type="molecule type" value="Genomic_DNA"/>
</dbReference>
<reference evidence="5" key="2">
    <citation type="journal article" date="2012" name="G3 (Bethesda)">
        <title>Pichia sorbitophila, an interspecies yeast hybrid reveals early steps of genome resolution following polyploidization.</title>
        <authorList>
            <person name="Leh Louis V."/>
            <person name="Despons L."/>
            <person name="Friedrich A."/>
            <person name="Martin T."/>
            <person name="Durrens P."/>
            <person name="Casaregola S."/>
            <person name="Neuveglise C."/>
            <person name="Fairhead C."/>
            <person name="Marck C."/>
            <person name="Cruz J.A."/>
            <person name="Straub M.L."/>
            <person name="Kugler V."/>
            <person name="Sacerdot C."/>
            <person name="Uzunov Z."/>
            <person name="Thierry A."/>
            <person name="Weiss S."/>
            <person name="Bleykasten C."/>
            <person name="De Montigny J."/>
            <person name="Jacques N."/>
            <person name="Jung P."/>
            <person name="Lemaire M."/>
            <person name="Mallet S."/>
            <person name="Morel G."/>
            <person name="Richard G.F."/>
            <person name="Sarkar A."/>
            <person name="Savel G."/>
            <person name="Schacherer J."/>
            <person name="Seret M.L."/>
            <person name="Talla E."/>
            <person name="Samson G."/>
            <person name="Jubin C."/>
            <person name="Poulain J."/>
            <person name="Vacherie B."/>
            <person name="Barbe V."/>
            <person name="Pelletier E."/>
            <person name="Sherman D.J."/>
            <person name="Westhof E."/>
            <person name="Weissenbach J."/>
            <person name="Baret P.V."/>
            <person name="Wincker P."/>
            <person name="Gaillardin C."/>
            <person name="Dujon B."/>
            <person name="Souciet J.L."/>
        </authorList>
    </citation>
    <scope>NUCLEOTIDE SEQUENCE [LARGE SCALE GENOMIC DNA]</scope>
    <source>
        <strain evidence="5">ATCC MYA-4447 / BCRC 22081 / CBS 7064 / NBRC 10061 / NRRL Y-12695</strain>
    </source>
</reference>
<evidence type="ECO:0000313" key="4">
    <source>
        <dbReference type="EMBL" id="CCE84567.1"/>
    </source>
</evidence>
<sequence length="204" mass="23714">MITEMSRHRSYFTEGRLVVRCAISTTNMPLAHNLNKVSKNVLSSNGQLHMKGRKYKQLQRATLRHQKLIQKKVITNERKEKQLGLTLFIRDKVLGEDNKCYTLDELKSFVKDYVYRYSGEIEKLQKERRPGRPKSSRQQKLETLQESEEQTFLSGYIVPDLSDEENVLRLRAWNGTTGGVTSIRHVKICKESTHIPGEDCNMDE</sequence>
<reference evidence="3" key="1">
    <citation type="submission" date="2011-10" db="EMBL/GenBank/DDBJ databases">
        <authorList>
            <person name="Genoscope - CEA"/>
        </authorList>
    </citation>
    <scope>NUCLEOTIDE SEQUENCE</scope>
</reference>
<name>G8YAF3_PICSO</name>
<dbReference type="HOGENOM" id="CLU_106785_0_0_1"/>
<gene>
    <name evidence="3" type="primary">Piso0_004114</name>
    <name evidence="3" type="ORF">GNLVRS01_PISO0K09756g</name>
    <name evidence="4" type="ORF">GNLVRS01_PISO0L09757g</name>
</gene>
<dbReference type="eggNOG" id="ENOG502RY79">
    <property type="taxonomic scope" value="Eukaryota"/>
</dbReference>
<dbReference type="EMBL" id="FO082049">
    <property type="protein sequence ID" value="CCE83536.1"/>
    <property type="molecule type" value="Genomic_DNA"/>
</dbReference>
<dbReference type="OrthoDB" id="270284at2759"/>
<dbReference type="Proteomes" id="UP000005222">
    <property type="component" value="Chromosome K"/>
</dbReference>
<dbReference type="FunCoup" id="G8YAF3">
    <property type="interactions" value="590"/>
</dbReference>
<dbReference type="PANTHER" id="PTHR13349">
    <property type="entry name" value="TRANSLATION MACHINERY-ASSOCIATED PROTEIN 16"/>
    <property type="match status" value="1"/>
</dbReference>
<dbReference type="AlphaFoldDB" id="G8YAF3"/>
<evidence type="ECO:0000256" key="1">
    <source>
        <dbReference type="ARBA" id="ARBA00034127"/>
    </source>
</evidence>
<dbReference type="Pfam" id="PF11176">
    <property type="entry name" value="Tma16"/>
    <property type="match status" value="1"/>
</dbReference>
<organism evidence="3 5">
    <name type="scientific">Pichia sorbitophila (strain ATCC MYA-4447 / BCRC 22081 / CBS 7064 / NBRC 10061 / NRRL Y-12695)</name>
    <name type="common">Hybrid yeast</name>
    <dbReference type="NCBI Taxonomy" id="559304"/>
    <lineage>
        <taxon>Eukaryota</taxon>
        <taxon>Fungi</taxon>
        <taxon>Dikarya</taxon>
        <taxon>Ascomycota</taxon>
        <taxon>Saccharomycotina</taxon>
        <taxon>Pichiomycetes</taxon>
        <taxon>Debaryomycetaceae</taxon>
        <taxon>Millerozyma</taxon>
    </lineage>
</organism>
<protein>
    <submittedName>
        <fullName evidence="3">Piso0_004114 protein</fullName>
    </submittedName>
</protein>
<feature type="region of interest" description="Disordered" evidence="2">
    <location>
        <begin position="125"/>
        <end position="147"/>
    </location>
</feature>
<evidence type="ECO:0000313" key="3">
    <source>
        <dbReference type="EMBL" id="CCE83536.1"/>
    </source>
</evidence>
<evidence type="ECO:0000256" key="2">
    <source>
        <dbReference type="SAM" id="MobiDB-lite"/>
    </source>
</evidence>
<evidence type="ECO:0000313" key="5">
    <source>
        <dbReference type="Proteomes" id="UP000005222"/>
    </source>
</evidence>
<proteinExistence type="inferred from homology"/>